<dbReference type="InterPro" id="IPR029442">
    <property type="entry name" value="GyrI-like"/>
</dbReference>
<keyword evidence="7" id="KW-1185">Reference proteome</keyword>
<dbReference type="Pfam" id="PF06445">
    <property type="entry name" value="GyrI-like"/>
    <property type="match status" value="1"/>
</dbReference>
<dbReference type="EMBL" id="JMQA01000001">
    <property type="protein sequence ID" value="KFN12285.1"/>
    <property type="molecule type" value="Genomic_DNA"/>
</dbReference>
<dbReference type="Gene3D" id="1.10.1660.10">
    <property type="match status" value="1"/>
</dbReference>
<comment type="caution">
    <text evidence="6">The sequence shown here is derived from an EMBL/GenBank/DDBJ whole genome shotgun (WGS) entry which is preliminary data.</text>
</comment>
<name>A0A090ZPT2_PAEMA</name>
<dbReference type="PANTHER" id="PTHR30204">
    <property type="entry name" value="REDOX-CYCLING DRUG-SENSING TRANSCRIPTIONAL ACTIVATOR SOXR"/>
    <property type="match status" value="1"/>
</dbReference>
<dbReference type="GO" id="GO:0003677">
    <property type="term" value="F:DNA binding"/>
    <property type="evidence" value="ECO:0007669"/>
    <property type="project" value="UniProtKB-KW"/>
</dbReference>
<gene>
    <name evidence="6" type="ORF">DJ90_1970</name>
</gene>
<dbReference type="CDD" id="cd01107">
    <property type="entry name" value="HTH_BmrR"/>
    <property type="match status" value="1"/>
</dbReference>
<organism evidence="6 7">
    <name type="scientific">Paenibacillus macerans</name>
    <name type="common">Bacillus macerans</name>
    <dbReference type="NCBI Taxonomy" id="44252"/>
    <lineage>
        <taxon>Bacteria</taxon>
        <taxon>Bacillati</taxon>
        <taxon>Bacillota</taxon>
        <taxon>Bacilli</taxon>
        <taxon>Bacillales</taxon>
        <taxon>Paenibacillaceae</taxon>
        <taxon>Paenibacillus</taxon>
    </lineage>
</organism>
<evidence type="ECO:0000256" key="2">
    <source>
        <dbReference type="ARBA" id="ARBA00023015"/>
    </source>
</evidence>
<accession>A0A090ZPT2</accession>
<evidence type="ECO:0000256" key="3">
    <source>
        <dbReference type="ARBA" id="ARBA00023125"/>
    </source>
</evidence>
<dbReference type="Proteomes" id="UP000029278">
    <property type="component" value="Unassembled WGS sequence"/>
</dbReference>
<dbReference type="OrthoDB" id="9773308at2"/>
<keyword evidence="1" id="KW-0678">Repressor</keyword>
<dbReference type="SUPFAM" id="SSF46955">
    <property type="entry name" value="Putative DNA-binding domain"/>
    <property type="match status" value="1"/>
</dbReference>
<dbReference type="Gene3D" id="3.20.80.10">
    <property type="entry name" value="Regulatory factor, effector binding domain"/>
    <property type="match status" value="1"/>
</dbReference>
<dbReference type="InterPro" id="IPR010499">
    <property type="entry name" value="AraC_E-bd"/>
</dbReference>
<dbReference type="InterPro" id="IPR009061">
    <property type="entry name" value="DNA-bd_dom_put_sf"/>
</dbReference>
<evidence type="ECO:0000256" key="1">
    <source>
        <dbReference type="ARBA" id="ARBA00022491"/>
    </source>
</evidence>
<dbReference type="SMART" id="SM00871">
    <property type="entry name" value="AraC_E_bind"/>
    <property type="match status" value="1"/>
</dbReference>
<dbReference type="AlphaFoldDB" id="A0A090ZPT2"/>
<sequence length="272" mass="32021">MNELFSIGEVSKLFNIDVRLLRHYDKISLLKPEFINEENGYRYYSTRQFECLNTIRYLRSLNVPLPIIREFFDNRDDKKMLEILMEQKRQVDEERKRLDRIEKKIYSRIQQIEDASQTEYGRIEERTLDDRTLVMLKKEISVAEDLEHPIRELEQKNSLNSVMFLGKVGVSISSENLLKRNFDKFSAIFVVLEPGDDDVKDTCCLPGGCYLTLRFHGTHKDAEPAYVKMFQYMEQKGYVLAGDSFEFALIDYGLTNDPSKFTTEIQIPYKTT</sequence>
<dbReference type="InterPro" id="IPR047057">
    <property type="entry name" value="MerR_fam"/>
</dbReference>
<keyword evidence="3" id="KW-0238">DNA-binding</keyword>
<dbReference type="STRING" id="44252.DJ90_1970"/>
<evidence type="ECO:0000313" key="6">
    <source>
        <dbReference type="EMBL" id="KFN12285.1"/>
    </source>
</evidence>
<dbReference type="PATRIC" id="fig|44252.3.peg.170"/>
<evidence type="ECO:0000256" key="4">
    <source>
        <dbReference type="ARBA" id="ARBA00023163"/>
    </source>
</evidence>
<dbReference type="HOGENOM" id="CLU_065103_0_0_9"/>
<dbReference type="RefSeq" id="WP_036624136.1">
    <property type="nucleotide sequence ID" value="NZ_BGML01000001.1"/>
</dbReference>
<proteinExistence type="predicted"/>
<feature type="domain" description="HTH merR-type" evidence="5">
    <location>
        <begin position="4"/>
        <end position="74"/>
    </location>
</feature>
<keyword evidence="4" id="KW-0804">Transcription</keyword>
<protein>
    <submittedName>
        <fullName evidence="6">MerR regulatory family protein</fullName>
    </submittedName>
</protein>
<dbReference type="SMART" id="SM00422">
    <property type="entry name" value="HTH_MERR"/>
    <property type="match status" value="1"/>
</dbReference>
<dbReference type="PROSITE" id="PS50937">
    <property type="entry name" value="HTH_MERR_2"/>
    <property type="match status" value="1"/>
</dbReference>
<dbReference type="Pfam" id="PF13411">
    <property type="entry name" value="MerR_1"/>
    <property type="match status" value="1"/>
</dbReference>
<reference evidence="6 7" key="1">
    <citation type="submission" date="2014-04" db="EMBL/GenBank/DDBJ databases">
        <authorList>
            <person name="Bishop-Lilly K.A."/>
            <person name="Broomall S.M."/>
            <person name="Chain P.S."/>
            <person name="Chertkov O."/>
            <person name="Coyne S.R."/>
            <person name="Daligault H.E."/>
            <person name="Davenport K.W."/>
            <person name="Erkkila T."/>
            <person name="Frey K.G."/>
            <person name="Gibbons H.S."/>
            <person name="Gu W."/>
            <person name="Jaissle J."/>
            <person name="Johnson S.L."/>
            <person name="Koroleva G.I."/>
            <person name="Ladner J.T."/>
            <person name="Lo C.-C."/>
            <person name="Minogue T.D."/>
            <person name="Munk C."/>
            <person name="Palacios G.F."/>
            <person name="Redden C.L."/>
            <person name="Rosenzweig C.N."/>
            <person name="Scholz M.B."/>
            <person name="Teshima H."/>
            <person name="Xu Y."/>
        </authorList>
    </citation>
    <scope>NUCLEOTIDE SEQUENCE [LARGE SCALE GENOMIC DNA]</scope>
    <source>
        <strain evidence="6 7">8244</strain>
    </source>
</reference>
<evidence type="ECO:0000313" key="7">
    <source>
        <dbReference type="Proteomes" id="UP000029278"/>
    </source>
</evidence>
<dbReference type="GeneID" id="77008215"/>
<dbReference type="SUPFAM" id="SSF55136">
    <property type="entry name" value="Probable bacterial effector-binding domain"/>
    <property type="match status" value="1"/>
</dbReference>
<dbReference type="InterPro" id="IPR011256">
    <property type="entry name" value="Reg_factor_effector_dom_sf"/>
</dbReference>
<dbReference type="GO" id="GO:0003700">
    <property type="term" value="F:DNA-binding transcription factor activity"/>
    <property type="evidence" value="ECO:0007669"/>
    <property type="project" value="InterPro"/>
</dbReference>
<evidence type="ECO:0000259" key="5">
    <source>
        <dbReference type="PROSITE" id="PS50937"/>
    </source>
</evidence>
<dbReference type="InterPro" id="IPR000551">
    <property type="entry name" value="MerR-type_HTH_dom"/>
</dbReference>
<dbReference type="PANTHER" id="PTHR30204:SF69">
    <property type="entry name" value="MERR-FAMILY TRANSCRIPTIONAL REGULATOR"/>
    <property type="match status" value="1"/>
</dbReference>
<keyword evidence="2" id="KW-0805">Transcription regulation</keyword>